<keyword evidence="3 5" id="KW-1133">Transmembrane helix</keyword>
<proteinExistence type="predicted"/>
<dbReference type="EnsemblMetazoa" id="HelroT174783">
    <property type="protein sequence ID" value="HelroP174783"/>
    <property type="gene ID" value="HelroG174783"/>
</dbReference>
<dbReference type="PANTHER" id="PTHR19282:SF507">
    <property type="entry name" value="TETRASPANIN"/>
    <property type="match status" value="1"/>
</dbReference>
<dbReference type="KEGG" id="hro:HELRODRAFT_174783"/>
<reference evidence="6 8" key="2">
    <citation type="journal article" date="2013" name="Nature">
        <title>Insights into bilaterian evolution from three spiralian genomes.</title>
        <authorList>
            <person name="Simakov O."/>
            <person name="Marletaz F."/>
            <person name="Cho S.J."/>
            <person name="Edsinger-Gonzales E."/>
            <person name="Havlak P."/>
            <person name="Hellsten U."/>
            <person name="Kuo D.H."/>
            <person name="Larsson T."/>
            <person name="Lv J."/>
            <person name="Arendt D."/>
            <person name="Savage R."/>
            <person name="Osoegawa K."/>
            <person name="de Jong P."/>
            <person name="Grimwood J."/>
            <person name="Chapman J.A."/>
            <person name="Shapiro H."/>
            <person name="Aerts A."/>
            <person name="Otillar R.P."/>
            <person name="Terry A.Y."/>
            <person name="Boore J.L."/>
            <person name="Grigoriev I.V."/>
            <person name="Lindberg D.R."/>
            <person name="Seaver E.C."/>
            <person name="Weisblat D.A."/>
            <person name="Putnam N.H."/>
            <person name="Rokhsar D.S."/>
        </authorList>
    </citation>
    <scope>NUCLEOTIDE SEQUENCE</scope>
</reference>
<evidence type="ECO:0000256" key="5">
    <source>
        <dbReference type="SAM" id="Phobius"/>
    </source>
</evidence>
<keyword evidence="8" id="KW-1185">Reference proteome</keyword>
<dbReference type="SUPFAM" id="SSF48652">
    <property type="entry name" value="Tetraspanin"/>
    <property type="match status" value="1"/>
</dbReference>
<evidence type="ECO:0000256" key="3">
    <source>
        <dbReference type="ARBA" id="ARBA00022989"/>
    </source>
</evidence>
<sequence length="191" mass="21237">MLVISVWIAAIKSQFEAVDDILTYPSLLSIGASLIVLFTSAVGIIGAVKDNTVLLRSVYTVLDDQMEMALKNYLNDVNLQSAVDSIQQRFECCGLNAPQSWEINDNFTCSNAGSAQSCDLPDSCCMRMKQDCGRKVRVNLPQNSKRYKDILQAKGFYTNGCRKLFLLWLEYNLEVLGATSLAFSIVHCDQT</sequence>
<dbReference type="EMBL" id="KB096785">
    <property type="protein sequence ID" value="ESO01237.1"/>
    <property type="molecule type" value="Genomic_DNA"/>
</dbReference>
<evidence type="ECO:0000313" key="7">
    <source>
        <dbReference type="EnsemblMetazoa" id="HelroP174783"/>
    </source>
</evidence>
<accession>T1F8G9</accession>
<reference evidence="8" key="1">
    <citation type="submission" date="2012-12" db="EMBL/GenBank/DDBJ databases">
        <authorList>
            <person name="Hellsten U."/>
            <person name="Grimwood J."/>
            <person name="Chapman J.A."/>
            <person name="Shapiro H."/>
            <person name="Aerts A."/>
            <person name="Otillar R.P."/>
            <person name="Terry A.Y."/>
            <person name="Boore J.L."/>
            <person name="Simakov O."/>
            <person name="Marletaz F."/>
            <person name="Cho S.-J."/>
            <person name="Edsinger-Gonzales E."/>
            <person name="Havlak P."/>
            <person name="Kuo D.-H."/>
            <person name="Larsson T."/>
            <person name="Lv J."/>
            <person name="Arendt D."/>
            <person name="Savage R."/>
            <person name="Osoegawa K."/>
            <person name="de Jong P."/>
            <person name="Lindberg D.R."/>
            <person name="Seaver E.C."/>
            <person name="Weisblat D.A."/>
            <person name="Putnam N.H."/>
            <person name="Grigoriev I.V."/>
            <person name="Rokhsar D.S."/>
        </authorList>
    </citation>
    <scope>NUCLEOTIDE SEQUENCE</scope>
</reference>
<gene>
    <name evidence="7" type="primary">20205118</name>
    <name evidence="6" type="ORF">HELRODRAFT_174783</name>
</gene>
<keyword evidence="4 5" id="KW-0472">Membrane</keyword>
<dbReference type="OMA" id="TAYSCNK"/>
<dbReference type="Gene3D" id="1.10.1450.10">
    <property type="entry name" value="Tetraspanin"/>
    <property type="match status" value="1"/>
</dbReference>
<feature type="transmembrane region" description="Helical" evidence="5">
    <location>
        <begin position="27"/>
        <end position="48"/>
    </location>
</feature>
<dbReference type="InterPro" id="IPR018499">
    <property type="entry name" value="Tetraspanin/Peripherin"/>
</dbReference>
<keyword evidence="2 5" id="KW-0812">Transmembrane</keyword>
<comment type="subcellular location">
    <subcellularLocation>
        <location evidence="1">Membrane</location>
        <topology evidence="1">Multi-pass membrane protein</topology>
    </subcellularLocation>
</comment>
<protein>
    <recommendedName>
        <fullName evidence="9">Tetraspanin</fullName>
    </recommendedName>
</protein>
<dbReference type="InterPro" id="IPR008952">
    <property type="entry name" value="Tetraspanin_EC2_sf"/>
</dbReference>
<dbReference type="eggNOG" id="KOG3882">
    <property type="taxonomic scope" value="Eukaryota"/>
</dbReference>
<evidence type="ECO:0008006" key="9">
    <source>
        <dbReference type="Google" id="ProtNLM"/>
    </source>
</evidence>
<dbReference type="GO" id="GO:0005886">
    <property type="term" value="C:plasma membrane"/>
    <property type="evidence" value="ECO:0000318"/>
    <property type="project" value="GO_Central"/>
</dbReference>
<evidence type="ECO:0000256" key="4">
    <source>
        <dbReference type="ARBA" id="ARBA00023136"/>
    </source>
</evidence>
<organism evidence="7 8">
    <name type="scientific">Helobdella robusta</name>
    <name type="common">Californian leech</name>
    <dbReference type="NCBI Taxonomy" id="6412"/>
    <lineage>
        <taxon>Eukaryota</taxon>
        <taxon>Metazoa</taxon>
        <taxon>Spiralia</taxon>
        <taxon>Lophotrochozoa</taxon>
        <taxon>Annelida</taxon>
        <taxon>Clitellata</taxon>
        <taxon>Hirudinea</taxon>
        <taxon>Rhynchobdellida</taxon>
        <taxon>Glossiphoniidae</taxon>
        <taxon>Helobdella</taxon>
    </lineage>
</organism>
<reference evidence="7" key="3">
    <citation type="submission" date="2015-06" db="UniProtKB">
        <authorList>
            <consortium name="EnsemblMetazoa"/>
        </authorList>
    </citation>
    <scope>IDENTIFICATION</scope>
</reference>
<dbReference type="PANTHER" id="PTHR19282">
    <property type="entry name" value="TETRASPANIN"/>
    <property type="match status" value="1"/>
</dbReference>
<dbReference type="EMBL" id="AMQM01005028">
    <property type="status" value="NOT_ANNOTATED_CDS"/>
    <property type="molecule type" value="Genomic_DNA"/>
</dbReference>
<dbReference type="STRING" id="6412.T1F8G9"/>
<dbReference type="Proteomes" id="UP000015101">
    <property type="component" value="Unassembled WGS sequence"/>
</dbReference>
<dbReference type="OrthoDB" id="10033535at2759"/>
<dbReference type="RefSeq" id="XP_009020473.1">
    <property type="nucleotide sequence ID" value="XM_009022225.1"/>
</dbReference>
<dbReference type="CTD" id="20205118"/>
<evidence type="ECO:0000256" key="1">
    <source>
        <dbReference type="ARBA" id="ARBA00004141"/>
    </source>
</evidence>
<evidence type="ECO:0000313" key="8">
    <source>
        <dbReference type="Proteomes" id="UP000015101"/>
    </source>
</evidence>
<dbReference type="HOGENOM" id="CLU_1422931_0_0_1"/>
<evidence type="ECO:0000313" key="6">
    <source>
        <dbReference type="EMBL" id="ESO01237.1"/>
    </source>
</evidence>
<name>T1F8G9_HELRO</name>
<dbReference type="FunFam" id="1.10.1450.10:FF:000100">
    <property type="entry name" value="Tetraspanin"/>
    <property type="match status" value="1"/>
</dbReference>
<dbReference type="AlphaFoldDB" id="T1F8G9"/>
<dbReference type="Pfam" id="PF00335">
    <property type="entry name" value="Tetraspanin"/>
    <property type="match status" value="1"/>
</dbReference>
<evidence type="ECO:0000256" key="2">
    <source>
        <dbReference type="ARBA" id="ARBA00022692"/>
    </source>
</evidence>
<dbReference type="GeneID" id="20205118"/>
<dbReference type="InParanoid" id="T1F8G9"/>